<name>A0A2S5D163_LYSSH</name>
<protein>
    <submittedName>
        <fullName evidence="1">Uncharacterized protein</fullName>
    </submittedName>
</protein>
<dbReference type="RefSeq" id="WP_103976775.1">
    <property type="nucleotide sequence ID" value="NZ_PGLV01000001.1"/>
</dbReference>
<proteinExistence type="predicted"/>
<dbReference type="AlphaFoldDB" id="A0A2S5D163"/>
<dbReference type="Proteomes" id="UP000237319">
    <property type="component" value="Unassembled WGS sequence"/>
</dbReference>
<evidence type="ECO:0000313" key="1">
    <source>
        <dbReference type="EMBL" id="POZ56728.1"/>
    </source>
</evidence>
<dbReference type="EMBL" id="PGLV01000001">
    <property type="protein sequence ID" value="POZ56728.1"/>
    <property type="molecule type" value="Genomic_DNA"/>
</dbReference>
<accession>A0A2S5D163</accession>
<keyword evidence="2" id="KW-1185">Reference proteome</keyword>
<organism evidence="1 2">
    <name type="scientific">Lysinibacillus sphaericus</name>
    <name type="common">Bacillus sphaericus</name>
    <dbReference type="NCBI Taxonomy" id="1421"/>
    <lineage>
        <taxon>Bacteria</taxon>
        <taxon>Bacillati</taxon>
        <taxon>Bacillota</taxon>
        <taxon>Bacilli</taxon>
        <taxon>Bacillales</taxon>
        <taxon>Bacillaceae</taxon>
        <taxon>Lysinibacillus</taxon>
    </lineage>
</organism>
<evidence type="ECO:0000313" key="2">
    <source>
        <dbReference type="Proteomes" id="UP000237319"/>
    </source>
</evidence>
<sequence length="112" mass="13743">MFEEKQQQHTKWFVNEALRVRQQDFVDGKIGIWVSVHKFNVCFTMMMYDFIEWCRELDINLEVDMSWHNHRGFVIESKDLPLLRSEIKRFMDLNDIKPSEDDEKFSDDEWYS</sequence>
<reference evidence="1 2" key="1">
    <citation type="submission" date="2017-11" db="EMBL/GenBank/DDBJ databases">
        <title>Genome sequence of Lysinibacillus sphaericus, a lignin-degrading bacteria isolated from municipal solid waste soil.</title>
        <authorList>
            <person name="Persinoti G.F."/>
            <person name="Paixao D.A."/>
            <person name="Bugg T.D."/>
            <person name="Squina F.M."/>
        </authorList>
    </citation>
    <scope>NUCLEOTIDE SEQUENCE [LARGE SCALE GENOMIC DNA]</scope>
    <source>
        <strain evidence="1 2">A1</strain>
    </source>
</reference>
<gene>
    <name evidence="1" type="ORF">LYSIN_01511</name>
</gene>
<comment type="caution">
    <text evidence="1">The sequence shown here is derived from an EMBL/GenBank/DDBJ whole genome shotgun (WGS) entry which is preliminary data.</text>
</comment>